<dbReference type="CDD" id="cd00293">
    <property type="entry name" value="USP-like"/>
    <property type="match status" value="1"/>
</dbReference>
<dbReference type="InterPro" id="IPR006016">
    <property type="entry name" value="UspA"/>
</dbReference>
<dbReference type="Gene3D" id="3.40.50.620">
    <property type="entry name" value="HUPs"/>
    <property type="match status" value="2"/>
</dbReference>
<comment type="similarity">
    <text evidence="1">Belongs to the universal stress protein A family.</text>
</comment>
<dbReference type="EMBL" id="JBHSMG010000002">
    <property type="protein sequence ID" value="MFC5502124.1"/>
    <property type="molecule type" value="Genomic_DNA"/>
</dbReference>
<keyword evidence="4" id="KW-1185">Reference proteome</keyword>
<evidence type="ECO:0000259" key="2">
    <source>
        <dbReference type="Pfam" id="PF00582"/>
    </source>
</evidence>
<accession>A0ABW0NP35</accession>
<evidence type="ECO:0000313" key="4">
    <source>
        <dbReference type="Proteomes" id="UP001596039"/>
    </source>
</evidence>
<comment type="caution">
    <text evidence="3">The sequence shown here is derived from an EMBL/GenBank/DDBJ whole genome shotgun (WGS) entry which is preliminary data.</text>
</comment>
<dbReference type="PANTHER" id="PTHR46268">
    <property type="entry name" value="STRESS RESPONSE PROTEIN NHAX"/>
    <property type="match status" value="1"/>
</dbReference>
<dbReference type="Pfam" id="PF00582">
    <property type="entry name" value="Usp"/>
    <property type="match status" value="2"/>
</dbReference>
<reference evidence="4" key="1">
    <citation type="journal article" date="2019" name="Int. J. Syst. Evol. Microbiol.">
        <title>The Global Catalogue of Microorganisms (GCM) 10K type strain sequencing project: providing services to taxonomists for standard genome sequencing and annotation.</title>
        <authorList>
            <consortium name="The Broad Institute Genomics Platform"/>
            <consortium name="The Broad Institute Genome Sequencing Center for Infectious Disease"/>
            <person name="Wu L."/>
            <person name="Ma J."/>
        </authorList>
    </citation>
    <scope>NUCLEOTIDE SEQUENCE [LARGE SCALE GENOMIC DNA]</scope>
    <source>
        <strain evidence="4">CGMCC 4.6997</strain>
    </source>
</reference>
<feature type="domain" description="UspA" evidence="2">
    <location>
        <begin position="6"/>
        <end position="135"/>
    </location>
</feature>
<feature type="domain" description="UspA" evidence="2">
    <location>
        <begin position="145"/>
        <end position="263"/>
    </location>
</feature>
<evidence type="ECO:0000256" key="1">
    <source>
        <dbReference type="ARBA" id="ARBA00008791"/>
    </source>
</evidence>
<dbReference type="Proteomes" id="UP001596039">
    <property type="component" value="Unassembled WGS sequence"/>
</dbReference>
<evidence type="ECO:0000313" key="3">
    <source>
        <dbReference type="EMBL" id="MFC5502124.1"/>
    </source>
</evidence>
<gene>
    <name evidence="3" type="ORF">ACFPJ4_07725</name>
</gene>
<protein>
    <submittedName>
        <fullName evidence="3">Universal stress protein</fullName>
    </submittedName>
</protein>
<name>A0ABW0NP35_9MICO</name>
<dbReference type="PANTHER" id="PTHR46268:SF6">
    <property type="entry name" value="UNIVERSAL STRESS PROTEIN UP12"/>
    <property type="match status" value="1"/>
</dbReference>
<proteinExistence type="inferred from homology"/>
<sequence length="272" mass="28390">MSVRYIIGFDGSSPSEAALAWVIRRVRHEPGPIVLVHVAEGDSGAMGRAFEDADMREGAALLSRRIDALRHSDPDLDVEGLALEGSVPWELARTVAPHDLLVVGTHKTGFLHGRVLGSRSVQIAAVARCNVAVVPETDLRFRSGVVAGIDRAETADAVARTAAAEAAARGDELTLVQAVPAGAPVQDRAPLAVAMVAARDAQPGLVIRSRISTRPPAEALLDSARDKALLVLGPGSNKPERSPIGSVLHDVLLNVNAPVVVARASADVNVVA</sequence>
<dbReference type="RefSeq" id="WP_386739827.1">
    <property type="nucleotide sequence ID" value="NZ_JBHSMG010000002.1"/>
</dbReference>
<dbReference type="SUPFAM" id="SSF52402">
    <property type="entry name" value="Adenine nucleotide alpha hydrolases-like"/>
    <property type="match status" value="2"/>
</dbReference>
<dbReference type="InterPro" id="IPR014729">
    <property type="entry name" value="Rossmann-like_a/b/a_fold"/>
</dbReference>
<organism evidence="3 4">
    <name type="scientific">Lysinimonas soli</name>
    <dbReference type="NCBI Taxonomy" id="1074233"/>
    <lineage>
        <taxon>Bacteria</taxon>
        <taxon>Bacillati</taxon>
        <taxon>Actinomycetota</taxon>
        <taxon>Actinomycetes</taxon>
        <taxon>Micrococcales</taxon>
        <taxon>Microbacteriaceae</taxon>
        <taxon>Lysinimonas</taxon>
    </lineage>
</organism>